<keyword evidence="2" id="KW-0238">DNA-binding</keyword>
<comment type="caution">
    <text evidence="5">The sequence shown here is derived from an EMBL/GenBank/DDBJ whole genome shotgun (WGS) entry which is preliminary data.</text>
</comment>
<evidence type="ECO:0000259" key="4">
    <source>
        <dbReference type="PROSITE" id="PS50987"/>
    </source>
</evidence>
<dbReference type="PANTHER" id="PTHR33154">
    <property type="entry name" value="TRANSCRIPTIONAL REGULATOR, ARSR FAMILY"/>
    <property type="match status" value="1"/>
</dbReference>
<dbReference type="Gene3D" id="1.10.10.10">
    <property type="entry name" value="Winged helix-like DNA-binding domain superfamily/Winged helix DNA-binding domain"/>
    <property type="match status" value="1"/>
</dbReference>
<dbReference type="RefSeq" id="WP_079290697.1">
    <property type="nucleotide sequence ID" value="NZ_MWPS01000022.1"/>
</dbReference>
<dbReference type="Proteomes" id="UP000190229">
    <property type="component" value="Unassembled WGS sequence"/>
</dbReference>
<dbReference type="InterPro" id="IPR001845">
    <property type="entry name" value="HTH_ArsR_DNA-bd_dom"/>
</dbReference>
<dbReference type="SMART" id="SM00418">
    <property type="entry name" value="HTH_ARSR"/>
    <property type="match status" value="1"/>
</dbReference>
<keyword evidence="3" id="KW-0804">Transcription</keyword>
<keyword evidence="1" id="KW-0805">Transcription regulation</keyword>
<evidence type="ECO:0000313" key="5">
    <source>
        <dbReference type="EMBL" id="OPG16116.1"/>
    </source>
</evidence>
<accession>A0A1V4ET49</accession>
<evidence type="ECO:0000313" key="6">
    <source>
        <dbReference type="Proteomes" id="UP000190229"/>
    </source>
</evidence>
<dbReference type="Pfam" id="PF01022">
    <property type="entry name" value="HTH_5"/>
    <property type="match status" value="1"/>
</dbReference>
<organism evidence="5 6">
    <name type="scientific">Ferroacidibacillus organovorans</name>
    <dbReference type="NCBI Taxonomy" id="1765683"/>
    <lineage>
        <taxon>Bacteria</taxon>
        <taxon>Bacillati</taxon>
        <taxon>Bacillota</taxon>
        <taxon>Bacilli</taxon>
        <taxon>Bacillales</taxon>
        <taxon>Alicyclobacillaceae</taxon>
        <taxon>Ferroacidibacillus</taxon>
    </lineage>
</organism>
<dbReference type="CDD" id="cd00090">
    <property type="entry name" value="HTH_ARSR"/>
    <property type="match status" value="1"/>
</dbReference>
<dbReference type="InterPro" id="IPR011991">
    <property type="entry name" value="ArsR-like_HTH"/>
</dbReference>
<dbReference type="InterPro" id="IPR051081">
    <property type="entry name" value="HTH_MetalResp_TranReg"/>
</dbReference>
<dbReference type="PANTHER" id="PTHR33154:SF36">
    <property type="entry name" value="TRANSCRIPTIONAL REGULATOR"/>
    <property type="match status" value="1"/>
</dbReference>
<gene>
    <name evidence="5" type="ORF">B2M26_08730</name>
</gene>
<protein>
    <submittedName>
        <fullName evidence="5">Transcriptional regulator</fullName>
    </submittedName>
</protein>
<evidence type="ECO:0000256" key="1">
    <source>
        <dbReference type="ARBA" id="ARBA00023015"/>
    </source>
</evidence>
<dbReference type="PRINTS" id="PR00778">
    <property type="entry name" value="HTHARSR"/>
</dbReference>
<name>A0A1V4ET49_9BACL</name>
<dbReference type="InterPro" id="IPR036390">
    <property type="entry name" value="WH_DNA-bd_sf"/>
</dbReference>
<sequence length="111" mass="12755">MNPIQKQDTEIQNELYAKFFHGLSNPTRFRIVEILLDGEKTVSDLVDMLSVTQGQVSNHLACLKWCGYVSSRQDGKYVIYRMTDERVRTIVQLAKEMVSDNAAHISQCTRM</sequence>
<feature type="domain" description="HTH arsR-type" evidence="4">
    <location>
        <begin position="8"/>
        <end position="102"/>
    </location>
</feature>
<evidence type="ECO:0000256" key="3">
    <source>
        <dbReference type="ARBA" id="ARBA00023163"/>
    </source>
</evidence>
<dbReference type="GO" id="GO:0003677">
    <property type="term" value="F:DNA binding"/>
    <property type="evidence" value="ECO:0007669"/>
    <property type="project" value="UniProtKB-KW"/>
</dbReference>
<dbReference type="EMBL" id="MWPS01000022">
    <property type="protein sequence ID" value="OPG16116.1"/>
    <property type="molecule type" value="Genomic_DNA"/>
</dbReference>
<dbReference type="AlphaFoldDB" id="A0A1V4ET49"/>
<dbReference type="InterPro" id="IPR036388">
    <property type="entry name" value="WH-like_DNA-bd_sf"/>
</dbReference>
<dbReference type="SUPFAM" id="SSF46785">
    <property type="entry name" value="Winged helix' DNA-binding domain"/>
    <property type="match status" value="1"/>
</dbReference>
<keyword evidence="6" id="KW-1185">Reference proteome</keyword>
<proteinExistence type="predicted"/>
<reference evidence="5 6" key="1">
    <citation type="submission" date="2017-02" db="EMBL/GenBank/DDBJ databases">
        <title>Draft genome of Acidibacillus ferrooxidans Huett2.</title>
        <authorList>
            <person name="Schopf S."/>
        </authorList>
    </citation>
    <scope>NUCLEOTIDE SEQUENCE [LARGE SCALE GENOMIC DNA]</scope>
    <source>
        <strain evidence="5 6">Huett2</strain>
    </source>
</reference>
<dbReference type="NCBIfam" id="NF033788">
    <property type="entry name" value="HTH_metalloreg"/>
    <property type="match status" value="1"/>
</dbReference>
<evidence type="ECO:0000256" key="2">
    <source>
        <dbReference type="ARBA" id="ARBA00023125"/>
    </source>
</evidence>
<dbReference type="PROSITE" id="PS50987">
    <property type="entry name" value="HTH_ARSR_2"/>
    <property type="match status" value="1"/>
</dbReference>
<dbReference type="GO" id="GO:0003700">
    <property type="term" value="F:DNA-binding transcription factor activity"/>
    <property type="evidence" value="ECO:0007669"/>
    <property type="project" value="InterPro"/>
</dbReference>